<sequence length="285" mass="32435">MEFKSIHKLVYSSDHRSIKNHQNSTFQPPSFPATTATGFPLLAIAIACITAITFLLLCYFLITKCCYPLIQFMASRTTTSEEPPSVYSTPAWQITGLDESLIRQIPVCQYSKRDNENKRLHKCVVCLNEFQDLDTLRVLPSCNHGFHLHCIDIWLRNNPNCPICRFNISGTTRCLTDTIGPTSSPQDPESSPTNSNEDFVTIELGEGANESRKPHFERIMETEDEQLAIQPLRRSFSMDSAVDRDIYLSVQDIIRNHEEATRTKRPFFSFGHVRGSRSAILPLEF</sequence>
<dbReference type="EC" id="2.3.2.27" evidence="3"/>
<keyword evidence="14" id="KW-1185">Reference proteome</keyword>
<keyword evidence="11" id="KW-1133">Transmembrane helix</keyword>
<evidence type="ECO:0000256" key="1">
    <source>
        <dbReference type="ARBA" id="ARBA00000900"/>
    </source>
</evidence>
<dbReference type="EMBL" id="OX465084">
    <property type="protein sequence ID" value="CAI9297315.1"/>
    <property type="molecule type" value="Genomic_DNA"/>
</dbReference>
<dbReference type="Pfam" id="PF13639">
    <property type="entry name" value="zf-RING_2"/>
    <property type="match status" value="1"/>
</dbReference>
<dbReference type="SUPFAM" id="SSF57850">
    <property type="entry name" value="RING/U-box"/>
    <property type="match status" value="1"/>
</dbReference>
<evidence type="ECO:0000256" key="8">
    <source>
        <dbReference type="ARBA" id="ARBA00022833"/>
    </source>
</evidence>
<protein>
    <recommendedName>
        <fullName evidence="3">RING-type E3 ubiquitin transferase</fullName>
        <ecNumber evidence="3">2.3.2.27</ecNumber>
    </recommendedName>
</protein>
<evidence type="ECO:0000256" key="2">
    <source>
        <dbReference type="ARBA" id="ARBA00004906"/>
    </source>
</evidence>
<gene>
    <name evidence="13" type="ORF">LSALG_LOCUS36140</name>
</gene>
<comment type="pathway">
    <text evidence="2">Protein modification; protein ubiquitination.</text>
</comment>
<feature type="transmembrane region" description="Helical" evidence="11">
    <location>
        <begin position="39"/>
        <end position="62"/>
    </location>
</feature>
<dbReference type="SMART" id="SM00184">
    <property type="entry name" value="RING"/>
    <property type="match status" value="1"/>
</dbReference>
<keyword evidence="5" id="KW-0479">Metal-binding</keyword>
<evidence type="ECO:0000256" key="9">
    <source>
        <dbReference type="PROSITE-ProRule" id="PRU00175"/>
    </source>
</evidence>
<feature type="region of interest" description="Disordered" evidence="10">
    <location>
        <begin position="178"/>
        <end position="197"/>
    </location>
</feature>
<dbReference type="Proteomes" id="UP001177003">
    <property type="component" value="Chromosome 8"/>
</dbReference>
<evidence type="ECO:0000256" key="3">
    <source>
        <dbReference type="ARBA" id="ARBA00012483"/>
    </source>
</evidence>
<dbReference type="InterPro" id="IPR001841">
    <property type="entry name" value="Znf_RING"/>
</dbReference>
<feature type="domain" description="RING-type" evidence="12">
    <location>
        <begin position="123"/>
        <end position="165"/>
    </location>
</feature>
<evidence type="ECO:0000313" key="13">
    <source>
        <dbReference type="EMBL" id="CAI9297315.1"/>
    </source>
</evidence>
<comment type="catalytic activity">
    <reaction evidence="1">
        <text>S-ubiquitinyl-[E2 ubiquitin-conjugating enzyme]-L-cysteine + [acceptor protein]-L-lysine = [E2 ubiquitin-conjugating enzyme]-L-cysteine + N(6)-ubiquitinyl-[acceptor protein]-L-lysine.</text>
        <dbReference type="EC" id="2.3.2.27"/>
    </reaction>
</comment>
<dbReference type="GO" id="GO:0008270">
    <property type="term" value="F:zinc ion binding"/>
    <property type="evidence" value="ECO:0007669"/>
    <property type="project" value="UniProtKB-KW"/>
</dbReference>
<evidence type="ECO:0000256" key="10">
    <source>
        <dbReference type="SAM" id="MobiDB-lite"/>
    </source>
</evidence>
<keyword evidence="11" id="KW-0472">Membrane</keyword>
<proteinExistence type="predicted"/>
<dbReference type="GO" id="GO:0061630">
    <property type="term" value="F:ubiquitin protein ligase activity"/>
    <property type="evidence" value="ECO:0007669"/>
    <property type="project" value="UniProtKB-EC"/>
</dbReference>
<keyword evidence="6 9" id="KW-0863">Zinc-finger</keyword>
<dbReference type="PANTHER" id="PTHR46913:SF8">
    <property type="entry name" value="RING-TYPE E3 UBIQUITIN TRANSFERASE"/>
    <property type="match status" value="1"/>
</dbReference>
<dbReference type="Gene3D" id="3.30.40.10">
    <property type="entry name" value="Zinc/RING finger domain, C3HC4 (zinc finger)"/>
    <property type="match status" value="1"/>
</dbReference>
<dbReference type="GO" id="GO:0016567">
    <property type="term" value="P:protein ubiquitination"/>
    <property type="evidence" value="ECO:0007669"/>
    <property type="project" value="InterPro"/>
</dbReference>
<dbReference type="InterPro" id="IPR013083">
    <property type="entry name" value="Znf_RING/FYVE/PHD"/>
</dbReference>
<dbReference type="CDD" id="cd16461">
    <property type="entry name" value="RING-H2_EL5-like"/>
    <property type="match status" value="1"/>
</dbReference>
<keyword evidence="7" id="KW-0833">Ubl conjugation pathway</keyword>
<dbReference type="AlphaFoldDB" id="A0AA35ZR21"/>
<organism evidence="13 14">
    <name type="scientific">Lactuca saligna</name>
    <name type="common">Willowleaf lettuce</name>
    <dbReference type="NCBI Taxonomy" id="75948"/>
    <lineage>
        <taxon>Eukaryota</taxon>
        <taxon>Viridiplantae</taxon>
        <taxon>Streptophyta</taxon>
        <taxon>Embryophyta</taxon>
        <taxon>Tracheophyta</taxon>
        <taxon>Spermatophyta</taxon>
        <taxon>Magnoliopsida</taxon>
        <taxon>eudicotyledons</taxon>
        <taxon>Gunneridae</taxon>
        <taxon>Pentapetalae</taxon>
        <taxon>asterids</taxon>
        <taxon>campanulids</taxon>
        <taxon>Asterales</taxon>
        <taxon>Asteraceae</taxon>
        <taxon>Cichorioideae</taxon>
        <taxon>Cichorieae</taxon>
        <taxon>Lactucinae</taxon>
        <taxon>Lactuca</taxon>
    </lineage>
</organism>
<reference evidence="13" key="1">
    <citation type="submission" date="2023-04" db="EMBL/GenBank/DDBJ databases">
        <authorList>
            <person name="Vijverberg K."/>
            <person name="Xiong W."/>
            <person name="Schranz E."/>
        </authorList>
    </citation>
    <scope>NUCLEOTIDE SEQUENCE</scope>
</reference>
<evidence type="ECO:0000256" key="6">
    <source>
        <dbReference type="ARBA" id="ARBA00022771"/>
    </source>
</evidence>
<evidence type="ECO:0000256" key="11">
    <source>
        <dbReference type="SAM" id="Phobius"/>
    </source>
</evidence>
<keyword evidence="4" id="KW-0808">Transferase</keyword>
<dbReference type="InterPro" id="IPR044600">
    <property type="entry name" value="ATL1/ATL16-like"/>
</dbReference>
<evidence type="ECO:0000256" key="5">
    <source>
        <dbReference type="ARBA" id="ARBA00022723"/>
    </source>
</evidence>
<dbReference type="PROSITE" id="PS50089">
    <property type="entry name" value="ZF_RING_2"/>
    <property type="match status" value="1"/>
</dbReference>
<evidence type="ECO:0000256" key="7">
    <source>
        <dbReference type="ARBA" id="ARBA00022786"/>
    </source>
</evidence>
<keyword evidence="8" id="KW-0862">Zinc</keyword>
<accession>A0AA35ZR21</accession>
<name>A0AA35ZR21_LACSI</name>
<evidence type="ECO:0000259" key="12">
    <source>
        <dbReference type="PROSITE" id="PS50089"/>
    </source>
</evidence>
<evidence type="ECO:0000313" key="14">
    <source>
        <dbReference type="Proteomes" id="UP001177003"/>
    </source>
</evidence>
<keyword evidence="11" id="KW-0812">Transmembrane</keyword>
<evidence type="ECO:0000256" key="4">
    <source>
        <dbReference type="ARBA" id="ARBA00022679"/>
    </source>
</evidence>
<dbReference type="PANTHER" id="PTHR46913">
    <property type="entry name" value="RING-H2 FINGER PROTEIN ATL16"/>
    <property type="match status" value="1"/>
</dbReference>